<evidence type="ECO:0000256" key="2">
    <source>
        <dbReference type="ARBA" id="ARBA00023125"/>
    </source>
</evidence>
<dbReference type="Pfam" id="PF12625">
    <property type="entry name" value="Arabinose_bd"/>
    <property type="match status" value="1"/>
</dbReference>
<evidence type="ECO:0000259" key="4">
    <source>
        <dbReference type="PROSITE" id="PS01124"/>
    </source>
</evidence>
<sequence>MNPTKTFTVSAQLIDHFLNGARAAGLDIQRLLRKAEIDPALLSAPKGRIQLEKVVLLQRYCNGVLKDEAAGNLNAPLRLGHFRYMTLSAVHAGNLAAALQRCCEFLNLFENTFHFSMITQGTQTEFRLEMLNDTPLRTPYAVDFMLSNIHRFLGWLGNHRLILNQVNNTFPPPSYRDEYRYTYYGAPVLFNQPYNSWILESEYLEQPIVQSETTVEAYMRRAPLDLYLPLDAGGKITEQVRTRIWQGFSDHDLAPSLEEIAQDCGLTPQTLRRRLKAEGTHFQTVKGQVRRDIAIHHLGNNEHSIEAIAAKAGYSEPSAFIRAFKIWTGFTPLQFRKALAT</sequence>
<dbReference type="EMBL" id="BAAAET010000001">
    <property type="protein sequence ID" value="GAA0684509.1"/>
    <property type="molecule type" value="Genomic_DNA"/>
</dbReference>
<keyword evidence="1" id="KW-0805">Transcription regulation</keyword>
<evidence type="ECO:0000313" key="6">
    <source>
        <dbReference type="Proteomes" id="UP001499915"/>
    </source>
</evidence>
<dbReference type="InterPro" id="IPR018060">
    <property type="entry name" value="HTH_AraC"/>
</dbReference>
<dbReference type="PANTHER" id="PTHR47894">
    <property type="entry name" value="HTH-TYPE TRANSCRIPTIONAL REGULATOR GADX"/>
    <property type="match status" value="1"/>
</dbReference>
<dbReference type="InterPro" id="IPR009057">
    <property type="entry name" value="Homeodomain-like_sf"/>
</dbReference>
<dbReference type="PROSITE" id="PS01124">
    <property type="entry name" value="HTH_ARAC_FAMILY_2"/>
    <property type="match status" value="1"/>
</dbReference>
<protein>
    <submittedName>
        <fullName evidence="5">AraC family transcriptional regulator</fullName>
    </submittedName>
</protein>
<comment type="caution">
    <text evidence="5">The sequence shown here is derived from an EMBL/GenBank/DDBJ whole genome shotgun (WGS) entry which is preliminary data.</text>
</comment>
<dbReference type="SUPFAM" id="SSF46689">
    <property type="entry name" value="Homeodomain-like"/>
    <property type="match status" value="1"/>
</dbReference>
<feature type="domain" description="HTH araC/xylS-type" evidence="4">
    <location>
        <begin position="238"/>
        <end position="338"/>
    </location>
</feature>
<keyword evidence="3" id="KW-0804">Transcription</keyword>
<gene>
    <name evidence="5" type="ORF">GCM10009104_07350</name>
</gene>
<dbReference type="RefSeq" id="WP_343802457.1">
    <property type="nucleotide sequence ID" value="NZ_BAAAET010000001.1"/>
</dbReference>
<dbReference type="PANTHER" id="PTHR47894:SF1">
    <property type="entry name" value="HTH-TYPE TRANSCRIPTIONAL REGULATOR VQSM"/>
    <property type="match status" value="1"/>
</dbReference>
<evidence type="ECO:0000256" key="1">
    <source>
        <dbReference type="ARBA" id="ARBA00023015"/>
    </source>
</evidence>
<accession>A0ABN1I2X4</accession>
<dbReference type="SMART" id="SM00342">
    <property type="entry name" value="HTH_ARAC"/>
    <property type="match status" value="1"/>
</dbReference>
<proteinExistence type="predicted"/>
<dbReference type="Proteomes" id="UP001499915">
    <property type="component" value="Unassembled WGS sequence"/>
</dbReference>
<reference evidence="5 6" key="1">
    <citation type="journal article" date="2019" name="Int. J. Syst. Evol. Microbiol.">
        <title>The Global Catalogue of Microorganisms (GCM) 10K type strain sequencing project: providing services to taxonomists for standard genome sequencing and annotation.</title>
        <authorList>
            <consortium name="The Broad Institute Genomics Platform"/>
            <consortium name="The Broad Institute Genome Sequencing Center for Infectious Disease"/>
            <person name="Wu L."/>
            <person name="Ma J."/>
        </authorList>
    </citation>
    <scope>NUCLEOTIDE SEQUENCE [LARGE SCALE GENOMIC DNA]</scope>
    <source>
        <strain evidence="5 6">JCM 15134</strain>
    </source>
</reference>
<dbReference type="InterPro" id="IPR032687">
    <property type="entry name" value="AraC-type_N"/>
</dbReference>
<dbReference type="Gene3D" id="1.10.10.60">
    <property type="entry name" value="Homeodomain-like"/>
    <property type="match status" value="1"/>
</dbReference>
<name>A0ABN1I2X4_9GAMM</name>
<organism evidence="5 6">
    <name type="scientific">Marinobacterium maritimum</name>
    <dbReference type="NCBI Taxonomy" id="500162"/>
    <lineage>
        <taxon>Bacteria</taxon>
        <taxon>Pseudomonadati</taxon>
        <taxon>Pseudomonadota</taxon>
        <taxon>Gammaproteobacteria</taxon>
        <taxon>Oceanospirillales</taxon>
        <taxon>Oceanospirillaceae</taxon>
        <taxon>Marinobacterium</taxon>
    </lineage>
</organism>
<dbReference type="Pfam" id="PF12833">
    <property type="entry name" value="HTH_18"/>
    <property type="match status" value="1"/>
</dbReference>
<evidence type="ECO:0000313" key="5">
    <source>
        <dbReference type="EMBL" id="GAA0684509.1"/>
    </source>
</evidence>
<keyword evidence="6" id="KW-1185">Reference proteome</keyword>
<keyword evidence="2" id="KW-0238">DNA-binding</keyword>
<evidence type="ECO:0000256" key="3">
    <source>
        <dbReference type="ARBA" id="ARBA00023163"/>
    </source>
</evidence>